<name>M4V9E2_9BACT</name>
<proteinExistence type="predicted"/>
<dbReference type="KEGG" id="bex:A11Q_1781"/>
<feature type="chain" id="PRO_5004060004" evidence="1">
    <location>
        <begin position="22"/>
        <end position="86"/>
    </location>
</feature>
<dbReference type="EMBL" id="CP003537">
    <property type="protein sequence ID" value="AGH95997.1"/>
    <property type="molecule type" value="Genomic_DNA"/>
</dbReference>
<sequence>MKTLLSLTLVLTCTVGHTVMAQSSTETREGSCIQIMDACKAAGYNKNISKTCTQPLLNGQSVSGVNVPASVISDCKAKKSQLKAEK</sequence>
<keyword evidence="3" id="KW-1185">Reference proteome</keyword>
<protein>
    <submittedName>
        <fullName evidence="2">Uncharacterized protein</fullName>
    </submittedName>
</protein>
<evidence type="ECO:0000313" key="3">
    <source>
        <dbReference type="Proteomes" id="UP000012040"/>
    </source>
</evidence>
<accession>M4V9E2</accession>
<dbReference type="STRING" id="1184267.A11Q_1781"/>
<gene>
    <name evidence="2" type="ORF">A11Q_1781</name>
</gene>
<dbReference type="Proteomes" id="UP000012040">
    <property type="component" value="Chromosome"/>
</dbReference>
<keyword evidence="1" id="KW-0732">Signal</keyword>
<dbReference type="AlphaFoldDB" id="M4V9E2"/>
<evidence type="ECO:0000313" key="2">
    <source>
        <dbReference type="EMBL" id="AGH95997.1"/>
    </source>
</evidence>
<evidence type="ECO:0000256" key="1">
    <source>
        <dbReference type="SAM" id="SignalP"/>
    </source>
</evidence>
<dbReference type="PATRIC" id="fig|1184267.3.peg.1802"/>
<organism evidence="2 3">
    <name type="scientific">Pseudobdellovibrio exovorus JSS</name>
    <dbReference type="NCBI Taxonomy" id="1184267"/>
    <lineage>
        <taxon>Bacteria</taxon>
        <taxon>Pseudomonadati</taxon>
        <taxon>Bdellovibrionota</taxon>
        <taxon>Bdellovibrionia</taxon>
        <taxon>Bdellovibrionales</taxon>
        <taxon>Pseudobdellovibrionaceae</taxon>
        <taxon>Pseudobdellovibrio</taxon>
    </lineage>
</organism>
<feature type="signal peptide" evidence="1">
    <location>
        <begin position="1"/>
        <end position="21"/>
    </location>
</feature>
<dbReference type="RefSeq" id="WP_015470487.1">
    <property type="nucleotide sequence ID" value="NC_020813.1"/>
</dbReference>
<dbReference type="HOGENOM" id="CLU_2491563_0_0_7"/>
<reference evidence="2 3" key="1">
    <citation type="journal article" date="2013" name="ISME J.">
        <title>By their genes ye shall know them: genomic signatures of predatory bacteria.</title>
        <authorList>
            <person name="Pasternak Z."/>
            <person name="Pietrokovski S."/>
            <person name="Rotem O."/>
            <person name="Gophna U."/>
            <person name="Lurie-Weinberger M.N."/>
            <person name="Jurkevitch E."/>
        </authorList>
    </citation>
    <scope>NUCLEOTIDE SEQUENCE [LARGE SCALE GENOMIC DNA]</scope>
    <source>
        <strain evidence="2 3">JSS</strain>
    </source>
</reference>